<evidence type="ECO:0000313" key="10">
    <source>
        <dbReference type="EMBL" id="MFI2232290.1"/>
    </source>
</evidence>
<feature type="transmembrane region" description="Helical" evidence="8">
    <location>
        <begin position="588"/>
        <end position="607"/>
    </location>
</feature>
<dbReference type="PANTHER" id="PTHR33406:SF11">
    <property type="entry name" value="MEMBRANE PROTEIN SCO6666-RELATED"/>
    <property type="match status" value="1"/>
</dbReference>
<keyword evidence="6 8" id="KW-0472">Membrane</keyword>
<evidence type="ECO:0000256" key="2">
    <source>
        <dbReference type="ARBA" id="ARBA00010157"/>
    </source>
</evidence>
<feature type="transmembrane region" description="Helical" evidence="8">
    <location>
        <begin position="292"/>
        <end position="311"/>
    </location>
</feature>
<evidence type="ECO:0000256" key="3">
    <source>
        <dbReference type="ARBA" id="ARBA00022475"/>
    </source>
</evidence>
<sequence>MSGEFTGWMDLIVRRRFVVIGLVVAALLALGGYGLGLNDHLGVSGWDDPGSESARALRAKDEAFGRNHVADVILLFHAPAGSTIDDPDFAATVVGHLNDLPQRFPAEIGGINGSYWPTETGLAVPDVFGTEQRDHAFASVAVRGDDDTTVLRNYRKVADHLTVPGIDMEVAGGQPVALALNDTMAHDQRRMELIAIPAVAVLLFFLFGGVVAAALPLIVGGLTVLGAWGIIRLLTHFTEVNSFVSPVVSMIGLGLAIDYGLFVVSRFREELAAGRDVPDAVRHSVATAGRTVLFSATIVVAASSAILLFPHGFLRSFALGAMVTVTLAAALSVTVLPAVLAVLGRGVDRLGCNRFHARRADTDQRDNPWGRVAGWVMRRPLLVAVPVVAILLVLIAPVRDVAFGGISERLLPPQHPTRLAQQHFDETFPLRQINPVDLVVITHDPAAIETVVDRANEAPDLKAPFPPALQARSRLGVFTTSTAVEDTHDADRTLDYLRSMPVPNGTSVLVGGQSAVERDSVDALLARLPLMITLVFAITTVLMVLAFRSLVLPVQAGFLNLLGLGATLGILTWIFVRGGGAGLLDFTPQPIMVLVLVLIVSVIYGLSTDYQVFLLARIVEARAAGASTTEAVRIGIARTGWIITAAALVLLVVCGAFALSDLVMMQYIAVGMVAALFIDAMILRVLLVPALMKMCGAVSWWAPGPWRERLRRDDPPDTGVPGADEPRALRRDSEPPAETGKRPPSDAPGSAAPGSTAPTVEPASPRHPW</sequence>
<feature type="transmembrane region" description="Helical" evidence="8">
    <location>
        <begin position="558"/>
        <end position="576"/>
    </location>
</feature>
<comment type="subcellular location">
    <subcellularLocation>
        <location evidence="1">Cell membrane</location>
        <topology evidence="1">Multi-pass membrane protein</topology>
    </subcellularLocation>
</comment>
<feature type="transmembrane region" description="Helical" evidence="8">
    <location>
        <begin position="665"/>
        <end position="687"/>
    </location>
</feature>
<dbReference type="Proteomes" id="UP001611494">
    <property type="component" value="Unassembled WGS sequence"/>
</dbReference>
<evidence type="ECO:0000256" key="7">
    <source>
        <dbReference type="SAM" id="MobiDB-lite"/>
    </source>
</evidence>
<name>A0ABW7W0E6_9NOCA</name>
<dbReference type="InterPro" id="IPR000731">
    <property type="entry name" value="SSD"/>
</dbReference>
<feature type="transmembrane region" description="Helical" evidence="8">
    <location>
        <begin position="17"/>
        <end position="36"/>
    </location>
</feature>
<comment type="caution">
    <text evidence="10">The sequence shown here is derived from an EMBL/GenBank/DDBJ whole genome shotgun (WGS) entry which is preliminary data.</text>
</comment>
<gene>
    <name evidence="10" type="ORF">ACH49Z_20805</name>
</gene>
<evidence type="ECO:0000256" key="8">
    <source>
        <dbReference type="SAM" id="Phobius"/>
    </source>
</evidence>
<feature type="compositionally biased region" description="Low complexity" evidence="7">
    <location>
        <begin position="747"/>
        <end position="759"/>
    </location>
</feature>
<proteinExistence type="inferred from homology"/>
<dbReference type="InterPro" id="IPR004869">
    <property type="entry name" value="MMPL_dom"/>
</dbReference>
<evidence type="ECO:0000256" key="4">
    <source>
        <dbReference type="ARBA" id="ARBA00022692"/>
    </source>
</evidence>
<dbReference type="PROSITE" id="PS50156">
    <property type="entry name" value="SSD"/>
    <property type="match status" value="1"/>
</dbReference>
<evidence type="ECO:0000256" key="6">
    <source>
        <dbReference type="ARBA" id="ARBA00023136"/>
    </source>
</evidence>
<feature type="transmembrane region" description="Helical" evidence="8">
    <location>
        <begin position="381"/>
        <end position="398"/>
    </location>
</feature>
<evidence type="ECO:0000256" key="5">
    <source>
        <dbReference type="ARBA" id="ARBA00022989"/>
    </source>
</evidence>
<keyword evidence="3" id="KW-1003">Cell membrane</keyword>
<feature type="transmembrane region" description="Helical" evidence="8">
    <location>
        <begin position="524"/>
        <end position="546"/>
    </location>
</feature>
<organism evidence="10 11">
    <name type="scientific">Nocardia testacea</name>
    <dbReference type="NCBI Taxonomy" id="248551"/>
    <lineage>
        <taxon>Bacteria</taxon>
        <taxon>Bacillati</taxon>
        <taxon>Actinomycetota</taxon>
        <taxon>Actinomycetes</taxon>
        <taxon>Mycobacteriales</taxon>
        <taxon>Nocardiaceae</taxon>
        <taxon>Nocardia</taxon>
    </lineage>
</organism>
<dbReference type="SUPFAM" id="SSF82866">
    <property type="entry name" value="Multidrug efflux transporter AcrB transmembrane domain"/>
    <property type="match status" value="2"/>
</dbReference>
<evidence type="ECO:0000259" key="9">
    <source>
        <dbReference type="PROSITE" id="PS50156"/>
    </source>
</evidence>
<accession>A0ABW7W0E6</accession>
<keyword evidence="5 8" id="KW-1133">Transmembrane helix</keyword>
<feature type="domain" description="SSD" evidence="9">
    <location>
        <begin position="222"/>
        <end position="342"/>
    </location>
</feature>
<feature type="transmembrane region" description="Helical" evidence="8">
    <location>
        <begin position="640"/>
        <end position="659"/>
    </location>
</feature>
<reference evidence="10 11" key="1">
    <citation type="submission" date="2024-10" db="EMBL/GenBank/DDBJ databases">
        <title>The Natural Products Discovery Center: Release of the First 8490 Sequenced Strains for Exploring Actinobacteria Biosynthetic Diversity.</title>
        <authorList>
            <person name="Kalkreuter E."/>
            <person name="Kautsar S.A."/>
            <person name="Yang D."/>
            <person name="Bader C.D."/>
            <person name="Teijaro C.N."/>
            <person name="Fluegel L."/>
            <person name="Davis C.M."/>
            <person name="Simpson J.R."/>
            <person name="Lauterbach L."/>
            <person name="Steele A.D."/>
            <person name="Gui C."/>
            <person name="Meng S."/>
            <person name="Li G."/>
            <person name="Viehrig K."/>
            <person name="Ye F."/>
            <person name="Su P."/>
            <person name="Kiefer A.F."/>
            <person name="Nichols A."/>
            <person name="Cepeda A.J."/>
            <person name="Yan W."/>
            <person name="Fan B."/>
            <person name="Jiang Y."/>
            <person name="Adhikari A."/>
            <person name="Zheng C.-J."/>
            <person name="Schuster L."/>
            <person name="Cowan T.M."/>
            <person name="Smanski M.J."/>
            <person name="Chevrette M.G."/>
            <person name="De Carvalho L.P.S."/>
            <person name="Shen B."/>
        </authorList>
    </citation>
    <scope>NUCLEOTIDE SEQUENCE [LARGE SCALE GENOMIC DNA]</scope>
    <source>
        <strain evidence="10 11">NPDC019377</strain>
    </source>
</reference>
<dbReference type="Gene3D" id="1.20.1640.10">
    <property type="entry name" value="Multidrug efflux transporter AcrB transmembrane domain"/>
    <property type="match status" value="2"/>
</dbReference>
<dbReference type="EMBL" id="JBIRYL010000006">
    <property type="protein sequence ID" value="MFI2232290.1"/>
    <property type="molecule type" value="Genomic_DNA"/>
</dbReference>
<feature type="transmembrane region" description="Helical" evidence="8">
    <location>
        <begin position="198"/>
        <end position="231"/>
    </location>
</feature>
<feature type="transmembrane region" description="Helical" evidence="8">
    <location>
        <begin position="317"/>
        <end position="344"/>
    </location>
</feature>
<evidence type="ECO:0000256" key="1">
    <source>
        <dbReference type="ARBA" id="ARBA00004651"/>
    </source>
</evidence>
<comment type="similarity">
    <text evidence="2">Belongs to the resistance-nodulation-cell division (RND) (TC 2.A.6) family. MmpL subfamily.</text>
</comment>
<dbReference type="PANTHER" id="PTHR33406">
    <property type="entry name" value="MEMBRANE PROTEIN MJ1562-RELATED"/>
    <property type="match status" value="1"/>
</dbReference>
<feature type="region of interest" description="Disordered" evidence="7">
    <location>
        <begin position="708"/>
        <end position="769"/>
    </location>
</feature>
<dbReference type="InterPro" id="IPR050545">
    <property type="entry name" value="Mycobact_MmpL"/>
</dbReference>
<keyword evidence="4 8" id="KW-0812">Transmembrane</keyword>
<feature type="compositionally biased region" description="Basic and acidic residues" evidence="7">
    <location>
        <begin position="724"/>
        <end position="744"/>
    </location>
</feature>
<dbReference type="RefSeq" id="WP_397063888.1">
    <property type="nucleotide sequence ID" value="NZ_JBIRYL010000006.1"/>
</dbReference>
<feature type="transmembrane region" description="Helical" evidence="8">
    <location>
        <begin position="243"/>
        <end position="264"/>
    </location>
</feature>
<dbReference type="Pfam" id="PF03176">
    <property type="entry name" value="MMPL"/>
    <property type="match status" value="2"/>
</dbReference>
<evidence type="ECO:0000313" key="11">
    <source>
        <dbReference type="Proteomes" id="UP001611494"/>
    </source>
</evidence>
<protein>
    <submittedName>
        <fullName evidence="10">MMPL family transporter</fullName>
    </submittedName>
</protein>
<keyword evidence="11" id="KW-1185">Reference proteome</keyword>